<organism evidence="1 2">
    <name type="scientific">Pseudomonas luteola</name>
    <dbReference type="NCBI Taxonomy" id="47886"/>
    <lineage>
        <taxon>Bacteria</taxon>
        <taxon>Pseudomonadati</taxon>
        <taxon>Pseudomonadota</taxon>
        <taxon>Gammaproteobacteria</taxon>
        <taxon>Pseudomonadales</taxon>
        <taxon>Pseudomonadaceae</taxon>
        <taxon>Pseudomonas</taxon>
    </lineage>
</organism>
<evidence type="ECO:0000313" key="2">
    <source>
        <dbReference type="Proteomes" id="UP000250443"/>
    </source>
</evidence>
<proteinExistence type="predicted"/>
<gene>
    <name evidence="1" type="ORF">NCTC11842_00665</name>
</gene>
<protein>
    <submittedName>
        <fullName evidence="1">Uncharacterized protein</fullName>
    </submittedName>
</protein>
<dbReference type="EMBL" id="UAUF01000007">
    <property type="protein sequence ID" value="SPZ02544.1"/>
    <property type="molecule type" value="Genomic_DNA"/>
</dbReference>
<sequence length="111" mass="12994">MSRKVFTPEQELLLSLPVSLTHEAWFEAVHIEHPKSFSELAQRLAFTLKAGYHELCQQPYSKPVKFSLYRHSPSGDRSYRYFLQLQIEKIDADFPYLLISLPKDERIGEIP</sequence>
<accession>A0A2X2C5E1</accession>
<evidence type="ECO:0000313" key="1">
    <source>
        <dbReference type="EMBL" id="SPZ02544.1"/>
    </source>
</evidence>
<reference evidence="1 2" key="1">
    <citation type="submission" date="2018-06" db="EMBL/GenBank/DDBJ databases">
        <authorList>
            <consortium name="Pathogen Informatics"/>
            <person name="Doyle S."/>
        </authorList>
    </citation>
    <scope>NUCLEOTIDE SEQUENCE [LARGE SCALE GENOMIC DNA]</scope>
    <source>
        <strain evidence="1 2">NCTC11842</strain>
    </source>
</reference>
<dbReference type="Proteomes" id="UP000250443">
    <property type="component" value="Unassembled WGS sequence"/>
</dbReference>
<name>A0A2X2C5E1_PSELU</name>
<dbReference type="RefSeq" id="WP_112297564.1">
    <property type="nucleotide sequence ID" value="NZ_UAUF01000007.1"/>
</dbReference>
<dbReference type="AlphaFoldDB" id="A0A2X2C5E1"/>